<dbReference type="STRING" id="1219065.VPR01S_15_00330"/>
<dbReference type="EMBL" id="BATJ01000015">
    <property type="protein sequence ID" value="GAD68515.1"/>
    <property type="molecule type" value="Genomic_DNA"/>
</dbReference>
<dbReference type="Proteomes" id="UP000016570">
    <property type="component" value="Unassembled WGS sequence"/>
</dbReference>
<name>U3A488_VIBPR</name>
<dbReference type="AlphaFoldDB" id="U3A488"/>
<gene>
    <name evidence="1" type="ORF">VPR01S_15_00330</name>
</gene>
<evidence type="ECO:0008006" key="3">
    <source>
        <dbReference type="Google" id="ProtNLM"/>
    </source>
</evidence>
<evidence type="ECO:0000313" key="1">
    <source>
        <dbReference type="EMBL" id="GAD68515.1"/>
    </source>
</evidence>
<dbReference type="InterPro" id="IPR023346">
    <property type="entry name" value="Lysozyme-like_dom_sf"/>
</dbReference>
<reference evidence="1 2" key="1">
    <citation type="submission" date="2013-09" db="EMBL/GenBank/DDBJ databases">
        <title>Whole genome shotgun sequence of Vibrio proteolyticus NBRC 13287.</title>
        <authorList>
            <person name="Isaki S."/>
            <person name="Hosoyama A."/>
            <person name="Numata M."/>
            <person name="Hashimoto M."/>
            <person name="Hosoyama Y."/>
            <person name="Tsuchikane K."/>
            <person name="Noguchi M."/>
            <person name="Hirakata S."/>
            <person name="Ichikawa N."/>
            <person name="Ohji S."/>
            <person name="Yamazoe A."/>
            <person name="Fujita N."/>
        </authorList>
    </citation>
    <scope>NUCLEOTIDE SEQUENCE [LARGE SCALE GENOMIC DNA]</scope>
    <source>
        <strain evidence="1 2">NBRC 13287</strain>
    </source>
</reference>
<evidence type="ECO:0000313" key="2">
    <source>
        <dbReference type="Proteomes" id="UP000016570"/>
    </source>
</evidence>
<dbReference type="eggNOG" id="COG3179">
    <property type="taxonomic scope" value="Bacteria"/>
</dbReference>
<organism evidence="1 2">
    <name type="scientific">Vibrio proteolyticus NBRC 13287</name>
    <dbReference type="NCBI Taxonomy" id="1219065"/>
    <lineage>
        <taxon>Bacteria</taxon>
        <taxon>Pseudomonadati</taxon>
        <taxon>Pseudomonadota</taxon>
        <taxon>Gammaproteobacteria</taxon>
        <taxon>Vibrionales</taxon>
        <taxon>Vibrionaceae</taxon>
        <taxon>Vibrio</taxon>
    </lineage>
</organism>
<dbReference type="SUPFAM" id="SSF53955">
    <property type="entry name" value="Lysozyme-like"/>
    <property type="match status" value="1"/>
</dbReference>
<dbReference type="Gene3D" id="1.10.530.10">
    <property type="match status" value="1"/>
</dbReference>
<sequence>MVPWGKGLRPIQAMLDGRIVAYRIHPDYQTTTYKDQKLRYSNNFVLLEHEISDPDQKDEEIFKLYSLYMHLAPPSDIGANASLTTRYKLLDDGRNVRTFKFDSEPKKSKLEHKVSMSKGTVLEYLYAEEKATNTYAIGNEIYHMIKCRVIKLGESPSSAERKMKGKIVWFASGKKSKFNILEDPSVMVPEAVSEPEWMSESAARKRDGSVVALPLPMLPVDMDAGHIKVKAGDELGYMGLHEYSNDVAATKKEDNRIHIELFSVAKPPAFFLKMISPKNADKSPLITIDGSGSDGALKLSNPFFKKLLEEMGKEDQTDFSNFQPRDAKIYLENKRKHFEKVIVKHPSDWYTDISHNMYAQIHEIALSVMDEKYASSFVSHKEYQISPWRREFIQHHDIFSQHEKLRADKFSWLQDVQNHIQLPDDMNLWHYWPFLTLLVDGCGCILTRKSLNKIAVFASSKNIDRHYDSLISTMRDFEINTCLRASHFLAQIIHESGSFKYTEESGVSNSAYGGFKGRGLIQITLKDNYYKYGKYENTDFISTLNNKIKLANPPYSARSAGWYWSIQAKLNSHADNNDFIYLTYSINGGYNGYNDRLKWLVKSLEELYSKCPSNEIKSADYKFEESKAYNIRKASFGWGLWHDPGLSKKGCTKNKDKALFGYKRLLVLSGSSLSGNKKWYGYQKQKIIEFVKNRISELEG</sequence>
<accession>U3A488</accession>
<comment type="caution">
    <text evidence="1">The sequence shown here is derived from an EMBL/GenBank/DDBJ whole genome shotgun (WGS) entry which is preliminary data.</text>
</comment>
<protein>
    <recommendedName>
        <fullName evidence="3">Glycoside hydrolase family 19 catalytic domain-containing protein</fullName>
    </recommendedName>
</protein>
<keyword evidence="2" id="KW-1185">Reference proteome</keyword>
<proteinExistence type="predicted"/>